<name>A0A9J6FXT3_HAELO</name>
<comment type="subcellular location">
    <subcellularLocation>
        <location evidence="1">Membrane</location>
        <topology evidence="1">Single-pass type II membrane protein</topology>
    </subcellularLocation>
</comment>
<dbReference type="Proteomes" id="UP000821853">
    <property type="component" value="Chromosome 2"/>
</dbReference>
<dbReference type="OrthoDB" id="675023at2759"/>
<comment type="similarity">
    <text evidence="2">Belongs to the glycosyltransferase 43 family.</text>
</comment>
<reference evidence="11 12" key="1">
    <citation type="journal article" date="2020" name="Cell">
        <title>Large-Scale Comparative Analyses of Tick Genomes Elucidate Their Genetic Diversity and Vector Capacities.</title>
        <authorList>
            <consortium name="Tick Genome and Microbiome Consortium (TIGMIC)"/>
            <person name="Jia N."/>
            <person name="Wang J."/>
            <person name="Shi W."/>
            <person name="Du L."/>
            <person name="Sun Y."/>
            <person name="Zhan W."/>
            <person name="Jiang J.F."/>
            <person name="Wang Q."/>
            <person name="Zhang B."/>
            <person name="Ji P."/>
            <person name="Bell-Sakyi L."/>
            <person name="Cui X.M."/>
            <person name="Yuan T.T."/>
            <person name="Jiang B.G."/>
            <person name="Yang W.F."/>
            <person name="Lam T.T."/>
            <person name="Chang Q.C."/>
            <person name="Ding S.J."/>
            <person name="Wang X.J."/>
            <person name="Zhu J.G."/>
            <person name="Ruan X.D."/>
            <person name="Zhao L."/>
            <person name="Wei J.T."/>
            <person name="Ye R.Z."/>
            <person name="Que T.C."/>
            <person name="Du C.H."/>
            <person name="Zhou Y.H."/>
            <person name="Cheng J.X."/>
            <person name="Dai P.F."/>
            <person name="Guo W.B."/>
            <person name="Han X.H."/>
            <person name="Huang E.J."/>
            <person name="Li L.F."/>
            <person name="Wei W."/>
            <person name="Gao Y.C."/>
            <person name="Liu J.Z."/>
            <person name="Shao H.Z."/>
            <person name="Wang X."/>
            <person name="Wang C.C."/>
            <person name="Yang T.C."/>
            <person name="Huo Q.B."/>
            <person name="Li W."/>
            <person name="Chen H.Y."/>
            <person name="Chen S.E."/>
            <person name="Zhou L.G."/>
            <person name="Ni X.B."/>
            <person name="Tian J.H."/>
            <person name="Sheng Y."/>
            <person name="Liu T."/>
            <person name="Pan Y.S."/>
            <person name="Xia L.Y."/>
            <person name="Li J."/>
            <person name="Zhao F."/>
            <person name="Cao W.C."/>
        </authorList>
    </citation>
    <scope>NUCLEOTIDE SEQUENCE [LARGE SCALE GENOMIC DNA]</scope>
    <source>
        <strain evidence="11">HaeL-2018</strain>
    </source>
</reference>
<proteinExistence type="inferred from homology"/>
<keyword evidence="7" id="KW-1133">Transmembrane helix</keyword>
<keyword evidence="6" id="KW-0735">Signal-anchor</keyword>
<dbReference type="InterPro" id="IPR005027">
    <property type="entry name" value="Glyco_trans_43"/>
</dbReference>
<protein>
    <recommendedName>
        <fullName evidence="3">galactosylgalactosylxylosylprotein 3-beta-glucuronosyltransferase</fullName>
        <ecNumber evidence="3">2.4.1.135</ecNumber>
    </recommendedName>
</protein>
<dbReference type="PANTHER" id="PTHR10896">
    <property type="entry name" value="GALACTOSYLGALACTOSYLXYLOSYLPROTEIN 3-BETA-GLUCURONOSYLTRANSFERASE BETA-1,3-GLUCURONYLTRANSFERASE"/>
    <property type="match status" value="1"/>
</dbReference>
<dbReference type="SUPFAM" id="SSF53448">
    <property type="entry name" value="Nucleotide-diphospho-sugar transferases"/>
    <property type="match status" value="1"/>
</dbReference>
<organism evidence="11 12">
    <name type="scientific">Haemaphysalis longicornis</name>
    <name type="common">Bush tick</name>
    <dbReference type="NCBI Taxonomy" id="44386"/>
    <lineage>
        <taxon>Eukaryota</taxon>
        <taxon>Metazoa</taxon>
        <taxon>Ecdysozoa</taxon>
        <taxon>Arthropoda</taxon>
        <taxon>Chelicerata</taxon>
        <taxon>Arachnida</taxon>
        <taxon>Acari</taxon>
        <taxon>Parasitiformes</taxon>
        <taxon>Ixodida</taxon>
        <taxon>Ixodoidea</taxon>
        <taxon>Ixodidae</taxon>
        <taxon>Haemaphysalinae</taxon>
        <taxon>Haemaphysalis</taxon>
    </lineage>
</organism>
<dbReference type="Gene3D" id="3.90.550.10">
    <property type="entry name" value="Spore Coat Polysaccharide Biosynthesis Protein SpsA, Chain A"/>
    <property type="match status" value="1"/>
</dbReference>
<dbReference type="EC" id="2.4.1.135" evidence="3"/>
<evidence type="ECO:0000256" key="8">
    <source>
        <dbReference type="ARBA" id="ARBA00023136"/>
    </source>
</evidence>
<keyword evidence="5" id="KW-0812">Transmembrane</keyword>
<evidence type="ECO:0000256" key="5">
    <source>
        <dbReference type="ARBA" id="ARBA00022692"/>
    </source>
</evidence>
<dbReference type="VEuPathDB" id="VectorBase:HLOH_056129"/>
<dbReference type="GO" id="GO:0050650">
    <property type="term" value="P:chondroitin sulfate proteoglycan biosynthetic process"/>
    <property type="evidence" value="ECO:0007669"/>
    <property type="project" value="TreeGrafter"/>
</dbReference>
<dbReference type="PANTHER" id="PTHR10896:SF50">
    <property type="entry name" value="GALACTOSYLGALACTOSYLXYLOSYLPROTEIN 3-BETA-GLUCURONOSYLTRANSFERASE P"/>
    <property type="match status" value="1"/>
</dbReference>
<keyword evidence="12" id="KW-1185">Reference proteome</keyword>
<keyword evidence="8" id="KW-0472">Membrane</keyword>
<evidence type="ECO:0000256" key="9">
    <source>
        <dbReference type="ARBA" id="ARBA00023180"/>
    </source>
</evidence>
<evidence type="ECO:0000256" key="1">
    <source>
        <dbReference type="ARBA" id="ARBA00004606"/>
    </source>
</evidence>
<gene>
    <name evidence="11" type="ORF">HPB48_018980</name>
</gene>
<evidence type="ECO:0000256" key="6">
    <source>
        <dbReference type="ARBA" id="ARBA00022968"/>
    </source>
</evidence>
<dbReference type="AlphaFoldDB" id="A0A9J6FXT3"/>
<dbReference type="GO" id="GO:0015018">
    <property type="term" value="F:galactosylgalactosylxylosylprotein 3-beta-glucuronosyltransferase activity"/>
    <property type="evidence" value="ECO:0007669"/>
    <property type="project" value="UniProtKB-EC"/>
</dbReference>
<evidence type="ECO:0000256" key="3">
    <source>
        <dbReference type="ARBA" id="ARBA00012641"/>
    </source>
</evidence>
<evidence type="ECO:0000313" key="12">
    <source>
        <dbReference type="Proteomes" id="UP000821853"/>
    </source>
</evidence>
<evidence type="ECO:0000256" key="4">
    <source>
        <dbReference type="ARBA" id="ARBA00022679"/>
    </source>
</evidence>
<evidence type="ECO:0000256" key="7">
    <source>
        <dbReference type="ARBA" id="ARBA00022989"/>
    </source>
</evidence>
<evidence type="ECO:0000313" key="11">
    <source>
        <dbReference type="EMBL" id="KAH9367901.1"/>
    </source>
</evidence>
<keyword evidence="9" id="KW-0325">Glycoprotein</keyword>
<sequence length="60" mass="6788">MPEPTEDPVPTVYVVTPTYRRATQIPDLLRVAQSLMLTRNVFWILVEDAVRPTKAVMSSS</sequence>
<evidence type="ECO:0000256" key="2">
    <source>
        <dbReference type="ARBA" id="ARBA00007706"/>
    </source>
</evidence>
<accession>A0A9J6FXT3</accession>
<comment type="catalytic activity">
    <reaction evidence="10">
        <text>3-O-(beta-D-galactosyl-(1-&gt;3)-beta-D-galactosyl-(1-&gt;4)-beta-D-xylosyl)-L-seryl-[protein] + UDP-alpha-D-glucuronate = 3-O-(beta-D-GlcA-(1-&gt;3)-beta-D-Gal-(1-&gt;3)-beta-D-Gal-(1-&gt;4)-beta-D-Xyl)-L-seryl-[protein] + UDP + H(+)</text>
        <dbReference type="Rhea" id="RHEA:24168"/>
        <dbReference type="Rhea" id="RHEA-COMP:12571"/>
        <dbReference type="Rhea" id="RHEA-COMP:12573"/>
        <dbReference type="ChEBI" id="CHEBI:15378"/>
        <dbReference type="ChEBI" id="CHEBI:58052"/>
        <dbReference type="ChEBI" id="CHEBI:58223"/>
        <dbReference type="ChEBI" id="CHEBI:132090"/>
        <dbReference type="ChEBI" id="CHEBI:132093"/>
        <dbReference type="EC" id="2.4.1.135"/>
    </reaction>
</comment>
<dbReference type="EMBL" id="JABSTR010000004">
    <property type="protein sequence ID" value="KAH9367901.1"/>
    <property type="molecule type" value="Genomic_DNA"/>
</dbReference>
<keyword evidence="4" id="KW-0808">Transferase</keyword>
<dbReference type="GO" id="GO:0000139">
    <property type="term" value="C:Golgi membrane"/>
    <property type="evidence" value="ECO:0007669"/>
    <property type="project" value="TreeGrafter"/>
</dbReference>
<dbReference type="InterPro" id="IPR029044">
    <property type="entry name" value="Nucleotide-diphossugar_trans"/>
</dbReference>
<comment type="caution">
    <text evidence="11">The sequence shown here is derived from an EMBL/GenBank/DDBJ whole genome shotgun (WGS) entry which is preliminary data.</text>
</comment>
<dbReference type="GO" id="GO:0005975">
    <property type="term" value="P:carbohydrate metabolic process"/>
    <property type="evidence" value="ECO:0007669"/>
    <property type="project" value="TreeGrafter"/>
</dbReference>
<evidence type="ECO:0000256" key="10">
    <source>
        <dbReference type="ARBA" id="ARBA00047979"/>
    </source>
</evidence>